<dbReference type="AlphaFoldDB" id="A0A921LQ28"/>
<feature type="transmembrane region" description="Helical" evidence="1">
    <location>
        <begin position="295"/>
        <end position="315"/>
    </location>
</feature>
<feature type="transmembrane region" description="Helical" evidence="1">
    <location>
        <begin position="219"/>
        <end position="244"/>
    </location>
</feature>
<organism evidence="2 3">
    <name type="scientific">Subdoligranulum variabile</name>
    <dbReference type="NCBI Taxonomy" id="214851"/>
    <lineage>
        <taxon>Bacteria</taxon>
        <taxon>Bacillati</taxon>
        <taxon>Bacillota</taxon>
        <taxon>Clostridia</taxon>
        <taxon>Eubacteriales</taxon>
        <taxon>Oscillospiraceae</taxon>
        <taxon>Subdoligranulum</taxon>
    </lineage>
</organism>
<evidence type="ECO:0000313" key="3">
    <source>
        <dbReference type="Proteomes" id="UP000782880"/>
    </source>
</evidence>
<dbReference type="Proteomes" id="UP000782880">
    <property type="component" value="Unassembled WGS sequence"/>
</dbReference>
<gene>
    <name evidence="2" type="ORF">K8V20_02440</name>
</gene>
<comment type="caution">
    <text evidence="2">The sequence shown here is derived from an EMBL/GenBank/DDBJ whole genome shotgun (WGS) entry which is preliminary data.</text>
</comment>
<keyword evidence="1" id="KW-0472">Membrane</keyword>
<proteinExistence type="predicted"/>
<feature type="transmembrane region" description="Helical" evidence="1">
    <location>
        <begin position="82"/>
        <end position="100"/>
    </location>
</feature>
<feature type="transmembrane region" description="Helical" evidence="1">
    <location>
        <begin position="132"/>
        <end position="151"/>
    </location>
</feature>
<evidence type="ECO:0000313" key="2">
    <source>
        <dbReference type="EMBL" id="HJG27493.1"/>
    </source>
</evidence>
<name>A0A921LQ28_9FIRM</name>
<feature type="transmembrane region" description="Helical" evidence="1">
    <location>
        <begin position="181"/>
        <end position="207"/>
    </location>
</feature>
<feature type="transmembrane region" description="Helical" evidence="1">
    <location>
        <begin position="107"/>
        <end position="126"/>
    </location>
</feature>
<accession>A0A921LQ28</accession>
<protein>
    <submittedName>
        <fullName evidence="2">Uncharacterized protein</fullName>
    </submittedName>
</protein>
<feature type="transmembrane region" description="Helical" evidence="1">
    <location>
        <begin position="158"/>
        <end position="175"/>
    </location>
</feature>
<reference evidence="2" key="1">
    <citation type="journal article" date="2021" name="PeerJ">
        <title>Extensive microbial diversity within the chicken gut microbiome revealed by metagenomics and culture.</title>
        <authorList>
            <person name="Gilroy R."/>
            <person name="Ravi A."/>
            <person name="Getino M."/>
            <person name="Pursley I."/>
            <person name="Horton D.L."/>
            <person name="Alikhan N.F."/>
            <person name="Baker D."/>
            <person name="Gharbi K."/>
            <person name="Hall N."/>
            <person name="Watson M."/>
            <person name="Adriaenssens E.M."/>
            <person name="Foster-Nyarko E."/>
            <person name="Jarju S."/>
            <person name="Secka A."/>
            <person name="Antonio M."/>
            <person name="Oren A."/>
            <person name="Chaudhuri R.R."/>
            <person name="La Ragione R."/>
            <person name="Hildebrand F."/>
            <person name="Pallen M.J."/>
        </authorList>
    </citation>
    <scope>NUCLEOTIDE SEQUENCE</scope>
    <source>
        <strain evidence="2">ChiBcec21-2208</strain>
    </source>
</reference>
<evidence type="ECO:0000256" key="1">
    <source>
        <dbReference type="SAM" id="Phobius"/>
    </source>
</evidence>
<keyword evidence="1" id="KW-1133">Transmembrane helix</keyword>
<reference evidence="2" key="2">
    <citation type="submission" date="2021-09" db="EMBL/GenBank/DDBJ databases">
        <authorList>
            <person name="Gilroy R."/>
        </authorList>
    </citation>
    <scope>NUCLEOTIDE SEQUENCE</scope>
    <source>
        <strain evidence="2">ChiBcec21-2208</strain>
    </source>
</reference>
<dbReference type="EMBL" id="DYVE01000066">
    <property type="protein sequence ID" value="HJG27493.1"/>
    <property type="molecule type" value="Genomic_DNA"/>
</dbReference>
<keyword evidence="1" id="KW-0812">Transmembrane</keyword>
<sequence>MEKVKKLMRTTPNALLCVLGAIVFLFVFYSLAYRTPLWDVWLAPNMDNDEVIYNRQIVSVITHGGPQGYFGYDETHAAIGRYGGWGPILIWAYALPGFLFGSSINTVFWCNILFGILGLAIFARAARLNVRQQLVCAATLVCLWIPLTLIFCGSSESLHNALVLIAVGASAALSRRYSHGWFVLAAFACGFLTISRPYALLFWLFPLVALWHDGVRRRVVCGVTAAVSFVVALFNMTMLTAPYFSGSGLDFTALEMLKQGDAAGAVAYQMEHISIQLRTIWAEVLPTLRGNTTQTGAGCLVFLAILLVTVVCLVYDWRGKRPVRFKIGALICSVAIAVVLVVLYNVMARHLMLPCMLLLAALVIEDARPALVYVPVLAILLLPMNAQRSSLSTSFPEMADQITAVEAALTERVEARNSDDPWDNTLAYAYDDDVFHGYLYAVPAGMGIEFDWNTYLADSSKTIYSRYAMVNHGTAAEARLLADGWQEVISTNDLVVYERQGE</sequence>
<feature type="transmembrane region" description="Helical" evidence="1">
    <location>
        <begin position="327"/>
        <end position="347"/>
    </location>
</feature>